<dbReference type="Proteomes" id="UP001239111">
    <property type="component" value="Chromosome 2"/>
</dbReference>
<evidence type="ECO:0000313" key="1">
    <source>
        <dbReference type="EMBL" id="KAJ8677842.1"/>
    </source>
</evidence>
<sequence>MAKGKSPSRVARDLRRSQERRVQKLASQEEENQQRLVNSSRNDLEVVVNGCAVLESSVKNQDAGIKKLKIENRGLQAKVKESMVLFNFHELVKWKKNLEENKV</sequence>
<organism evidence="1 2">
    <name type="scientific">Eretmocerus hayati</name>
    <dbReference type="NCBI Taxonomy" id="131215"/>
    <lineage>
        <taxon>Eukaryota</taxon>
        <taxon>Metazoa</taxon>
        <taxon>Ecdysozoa</taxon>
        <taxon>Arthropoda</taxon>
        <taxon>Hexapoda</taxon>
        <taxon>Insecta</taxon>
        <taxon>Pterygota</taxon>
        <taxon>Neoptera</taxon>
        <taxon>Endopterygota</taxon>
        <taxon>Hymenoptera</taxon>
        <taxon>Apocrita</taxon>
        <taxon>Proctotrupomorpha</taxon>
        <taxon>Chalcidoidea</taxon>
        <taxon>Aphelinidae</taxon>
        <taxon>Aphelininae</taxon>
        <taxon>Eretmocerus</taxon>
    </lineage>
</organism>
<proteinExistence type="predicted"/>
<accession>A0ACC2P381</accession>
<protein>
    <submittedName>
        <fullName evidence="1">Uncharacterized protein</fullName>
    </submittedName>
</protein>
<name>A0ACC2P381_9HYME</name>
<dbReference type="EMBL" id="CM056742">
    <property type="protein sequence ID" value="KAJ8677842.1"/>
    <property type="molecule type" value="Genomic_DNA"/>
</dbReference>
<evidence type="ECO:0000313" key="2">
    <source>
        <dbReference type="Proteomes" id="UP001239111"/>
    </source>
</evidence>
<gene>
    <name evidence="1" type="ORF">QAD02_013629</name>
</gene>
<reference evidence="1" key="1">
    <citation type="submission" date="2023-04" db="EMBL/GenBank/DDBJ databases">
        <title>A chromosome-level genome assembly of the parasitoid wasp Eretmocerus hayati.</title>
        <authorList>
            <person name="Zhong Y."/>
            <person name="Liu S."/>
            <person name="Liu Y."/>
        </authorList>
    </citation>
    <scope>NUCLEOTIDE SEQUENCE</scope>
    <source>
        <strain evidence="1">ZJU_SS_LIU_2023</strain>
    </source>
</reference>
<keyword evidence="2" id="KW-1185">Reference proteome</keyword>
<comment type="caution">
    <text evidence="1">The sequence shown here is derived from an EMBL/GenBank/DDBJ whole genome shotgun (WGS) entry which is preliminary data.</text>
</comment>